<keyword evidence="3" id="KW-0378">Hydrolase</keyword>
<evidence type="ECO:0000313" key="4">
    <source>
        <dbReference type="Proteomes" id="UP000494261"/>
    </source>
</evidence>
<feature type="domain" description="HNH nuclease" evidence="2">
    <location>
        <begin position="275"/>
        <end position="334"/>
    </location>
</feature>
<proteinExistence type="predicted"/>
<feature type="region of interest" description="Disordered" evidence="1">
    <location>
        <begin position="248"/>
        <end position="270"/>
    </location>
</feature>
<dbReference type="Proteomes" id="UP000494261">
    <property type="component" value="Unassembled WGS sequence"/>
</dbReference>
<keyword evidence="3" id="KW-0540">Nuclease</keyword>
<sequence>MPDLSNYTGNPPNAFALSVIHALEAAGFTIGPTTQGPNDQRKTLRITWRGVHVGNMHENLWGHNPPYACLYRFEKNRAKAPPGFDKIEFAQRRGCDPNLLQVHSDYSGSYLWVKDEATSLLLMRDWASRIDDENRLESDWSEPELRASVVAYLDMARRLRNGQPVVKKQVYRDLSAGIGRSEKSCEYRMQNISHVLALMGRDWIPGLPPAKNVGVRVTEQIETLICELEGRHESPKATEAATVAKFRKTLKQRPAGSKTPQKTTSTTTSVVRDPQVKAWVLERANGTCEACDQPAPFIGADGFPFFEVHHLRRLADDGSDTPTNAVAVCPNCHRRLHFSENARAYRETLYGKVAELVRE</sequence>
<dbReference type="EMBL" id="CABVQC010000071">
    <property type="protein sequence ID" value="VWC41054.1"/>
    <property type="molecule type" value="Genomic_DNA"/>
</dbReference>
<evidence type="ECO:0000259" key="2">
    <source>
        <dbReference type="SMART" id="SM00507"/>
    </source>
</evidence>
<evidence type="ECO:0000313" key="3">
    <source>
        <dbReference type="EMBL" id="VWC41054.1"/>
    </source>
</evidence>
<gene>
    <name evidence="3" type="ORF">BLA13014_06888</name>
</gene>
<protein>
    <submittedName>
        <fullName evidence="3">HNH endonuclease</fullName>
    </submittedName>
</protein>
<dbReference type="InterPro" id="IPR002711">
    <property type="entry name" value="HNH"/>
</dbReference>
<dbReference type="Pfam" id="PF01844">
    <property type="entry name" value="HNH"/>
    <property type="match status" value="1"/>
</dbReference>
<dbReference type="Gene3D" id="1.10.30.50">
    <property type="match status" value="1"/>
</dbReference>
<dbReference type="GO" id="GO:0003676">
    <property type="term" value="F:nucleic acid binding"/>
    <property type="evidence" value="ECO:0007669"/>
    <property type="project" value="InterPro"/>
</dbReference>
<accession>A0A6P2S4K9</accession>
<dbReference type="RefSeq" id="WP_235996272.1">
    <property type="nucleotide sequence ID" value="NZ_CABVQC010000071.1"/>
</dbReference>
<name>A0A6P2S4K9_9BURK</name>
<reference evidence="3 4" key="1">
    <citation type="submission" date="2019-09" db="EMBL/GenBank/DDBJ databases">
        <authorList>
            <person name="Depoorter E."/>
        </authorList>
    </citation>
    <scope>NUCLEOTIDE SEQUENCE [LARGE SCALE GENOMIC DNA]</scope>
    <source>
        <strain evidence="3">LMG 13014</strain>
    </source>
</reference>
<dbReference type="InterPro" id="IPR003615">
    <property type="entry name" value="HNH_nuc"/>
</dbReference>
<evidence type="ECO:0000256" key="1">
    <source>
        <dbReference type="SAM" id="MobiDB-lite"/>
    </source>
</evidence>
<dbReference type="GO" id="GO:0008270">
    <property type="term" value="F:zinc ion binding"/>
    <property type="evidence" value="ECO:0007669"/>
    <property type="project" value="InterPro"/>
</dbReference>
<keyword evidence="3" id="KW-0255">Endonuclease</keyword>
<dbReference type="GO" id="GO:0004519">
    <property type="term" value="F:endonuclease activity"/>
    <property type="evidence" value="ECO:0007669"/>
    <property type="project" value="UniProtKB-KW"/>
</dbReference>
<dbReference type="SMART" id="SM00507">
    <property type="entry name" value="HNHc"/>
    <property type="match status" value="1"/>
</dbReference>
<dbReference type="CDD" id="cd00085">
    <property type="entry name" value="HNHc"/>
    <property type="match status" value="1"/>
</dbReference>
<dbReference type="AlphaFoldDB" id="A0A6P2S4K9"/>
<organism evidence="3 4">
    <name type="scientific">Burkholderia aenigmatica</name>
    <dbReference type="NCBI Taxonomy" id="2015348"/>
    <lineage>
        <taxon>Bacteria</taxon>
        <taxon>Pseudomonadati</taxon>
        <taxon>Pseudomonadota</taxon>
        <taxon>Betaproteobacteria</taxon>
        <taxon>Burkholderiales</taxon>
        <taxon>Burkholderiaceae</taxon>
        <taxon>Burkholderia</taxon>
        <taxon>Burkholderia cepacia complex</taxon>
    </lineage>
</organism>